<dbReference type="EMBL" id="BAAABV010000010">
    <property type="protein sequence ID" value="GAA0276725.1"/>
    <property type="molecule type" value="Genomic_DNA"/>
</dbReference>
<evidence type="ECO:0000313" key="2">
    <source>
        <dbReference type="EMBL" id="GAA0276725.1"/>
    </source>
</evidence>
<evidence type="ECO:0000313" key="3">
    <source>
        <dbReference type="Proteomes" id="UP001501867"/>
    </source>
</evidence>
<organism evidence="2 3">
    <name type="scientific">Streptomyces polychromogenes</name>
    <dbReference type="NCBI Taxonomy" id="67342"/>
    <lineage>
        <taxon>Bacteria</taxon>
        <taxon>Bacillati</taxon>
        <taxon>Actinomycetota</taxon>
        <taxon>Actinomycetes</taxon>
        <taxon>Kitasatosporales</taxon>
        <taxon>Streptomycetaceae</taxon>
        <taxon>Streptomyces</taxon>
    </lineage>
</organism>
<protein>
    <submittedName>
        <fullName evidence="2">Uncharacterized protein</fullName>
    </submittedName>
</protein>
<keyword evidence="3" id="KW-1185">Reference proteome</keyword>
<proteinExistence type="predicted"/>
<comment type="caution">
    <text evidence="2">The sequence shown here is derived from an EMBL/GenBank/DDBJ whole genome shotgun (WGS) entry which is preliminary data.</text>
</comment>
<reference evidence="3" key="1">
    <citation type="journal article" date="2019" name="Int. J. Syst. Evol. Microbiol.">
        <title>The Global Catalogue of Microorganisms (GCM) 10K type strain sequencing project: providing services to taxonomists for standard genome sequencing and annotation.</title>
        <authorList>
            <consortium name="The Broad Institute Genomics Platform"/>
            <consortium name="The Broad Institute Genome Sequencing Center for Infectious Disease"/>
            <person name="Wu L."/>
            <person name="Ma J."/>
        </authorList>
    </citation>
    <scope>NUCLEOTIDE SEQUENCE [LARGE SCALE GENOMIC DNA]</scope>
    <source>
        <strain evidence="3">JCM 4505</strain>
    </source>
</reference>
<feature type="region of interest" description="Disordered" evidence="1">
    <location>
        <begin position="43"/>
        <end position="76"/>
    </location>
</feature>
<gene>
    <name evidence="2" type="ORF">GCM10010302_13020</name>
</gene>
<dbReference type="Proteomes" id="UP001501867">
    <property type="component" value="Unassembled WGS sequence"/>
</dbReference>
<name>A0ABP3EUV3_9ACTN</name>
<sequence>MSGAAEADWAERATAAVAMAVRTLTRVRVGGLGRRWDATKASSFILEPPGTDTGMPGGASAHTRMSDLPNGGLSRP</sequence>
<evidence type="ECO:0000256" key="1">
    <source>
        <dbReference type="SAM" id="MobiDB-lite"/>
    </source>
</evidence>
<accession>A0ABP3EUV3</accession>